<dbReference type="Proteomes" id="UP000010798">
    <property type="component" value="Chromosome"/>
</dbReference>
<keyword evidence="1" id="KW-0418">Kinase</keyword>
<dbReference type="SUPFAM" id="SSF56112">
    <property type="entry name" value="Protein kinase-like (PK-like)"/>
    <property type="match status" value="1"/>
</dbReference>
<dbReference type="eggNOG" id="COG3642">
    <property type="taxonomic scope" value="Bacteria"/>
</dbReference>
<dbReference type="GO" id="GO:0004674">
    <property type="term" value="F:protein serine/threonine kinase activity"/>
    <property type="evidence" value="ECO:0007669"/>
    <property type="project" value="UniProtKB-KW"/>
</dbReference>
<dbReference type="OrthoDB" id="207624at2"/>
<dbReference type="Pfam" id="PF06293">
    <property type="entry name" value="Kdo"/>
    <property type="match status" value="2"/>
</dbReference>
<dbReference type="Gene3D" id="1.10.510.10">
    <property type="entry name" value="Transferase(Phosphotransferase) domain 1"/>
    <property type="match status" value="1"/>
</dbReference>
<dbReference type="RefSeq" id="WP_015246354.1">
    <property type="nucleotide sequence ID" value="NC_019892.1"/>
</dbReference>
<organism evidence="1 2">
    <name type="scientific">Singulisphaera acidiphila (strain ATCC BAA-1392 / DSM 18658 / VKM B-2454 / MOB10)</name>
    <dbReference type="NCBI Taxonomy" id="886293"/>
    <lineage>
        <taxon>Bacteria</taxon>
        <taxon>Pseudomonadati</taxon>
        <taxon>Planctomycetota</taxon>
        <taxon>Planctomycetia</taxon>
        <taxon>Isosphaerales</taxon>
        <taxon>Isosphaeraceae</taxon>
        <taxon>Singulisphaera</taxon>
    </lineage>
</organism>
<keyword evidence="1" id="KW-0723">Serine/threonine-protein kinase</keyword>
<keyword evidence="2" id="KW-1185">Reference proteome</keyword>
<evidence type="ECO:0000313" key="1">
    <source>
        <dbReference type="EMBL" id="AGA27205.1"/>
    </source>
</evidence>
<dbReference type="AlphaFoldDB" id="L0DEC1"/>
<accession>L0DEC1</accession>
<name>L0DEC1_SINAD</name>
<dbReference type="EMBL" id="CP003364">
    <property type="protein sequence ID" value="AGA27205.1"/>
    <property type="molecule type" value="Genomic_DNA"/>
</dbReference>
<sequence length="592" mass="68936">MSWLFRKIPKTPPSERLFEPPEWDWAQADDVGWWVRADWKQALLGPRGLRLEEWRRNGQLTVVKTGPHRVVYRAELPEGAVYVKHFLVPGLRAKLRQWVRRGKGRNEGRRTRYLAAIGVTTITPIALGEQRKRFVLFENYLITHAIPETLPLDEFVERRLPLEPVHRQARIRQNLAAALGTLTARLHDAGFVHQDFHPGNILVRMEDDDDQPRLAMIDLDALRVCYPLSWPEAQVNLALLNHYFWLRCGRSDRYRFFKTYLRDREISPPDVGAFARSIENATRAWAERLWRRWGKRCQGSNKYFASYRGHHSWSIASRDLDPDIVKALLEDPDAPFSDRGTVIIKQSRTTTVAETTLMVQGRPTRVIYKRFNKRAWIDPYLTWFRPSRAWQSWQAGQHLASRAIPTPRNLAFIARLRPFLRDPGSWYLPHETYLVTIKEEGSITLGDYVHKVLPTLETAARRIQIRRLTLALASLLRKMHERSLSDRDLKASNLLILGDPSAPEIELSVIDLVGVRLLHPLPKHRQIQNLARLYLSLADVKDRTRTDALRFLRAYLPWGLTPHNDWKGFWRAIAIASQTKIERNKRRGRALS</sequence>
<protein>
    <submittedName>
        <fullName evidence="1">Mn2+-dependent serine/threonine protein kinase</fullName>
    </submittedName>
</protein>
<dbReference type="KEGG" id="saci:Sinac_2919"/>
<gene>
    <name evidence="1" type="ordered locus">Sinac_2919</name>
</gene>
<reference evidence="1 2" key="1">
    <citation type="submission" date="2012-02" db="EMBL/GenBank/DDBJ databases">
        <title>Complete sequence of chromosome of Singulisphaera acidiphila DSM 18658.</title>
        <authorList>
            <consortium name="US DOE Joint Genome Institute (JGI-PGF)"/>
            <person name="Lucas S."/>
            <person name="Copeland A."/>
            <person name="Lapidus A."/>
            <person name="Glavina del Rio T."/>
            <person name="Dalin E."/>
            <person name="Tice H."/>
            <person name="Bruce D."/>
            <person name="Goodwin L."/>
            <person name="Pitluck S."/>
            <person name="Peters L."/>
            <person name="Ovchinnikova G."/>
            <person name="Chertkov O."/>
            <person name="Kyrpides N."/>
            <person name="Mavromatis K."/>
            <person name="Ivanova N."/>
            <person name="Brettin T."/>
            <person name="Detter J.C."/>
            <person name="Han C."/>
            <person name="Larimer F."/>
            <person name="Land M."/>
            <person name="Hauser L."/>
            <person name="Markowitz V."/>
            <person name="Cheng J.-F."/>
            <person name="Hugenholtz P."/>
            <person name="Woyke T."/>
            <person name="Wu D."/>
            <person name="Tindall B."/>
            <person name="Pomrenke H."/>
            <person name="Brambilla E."/>
            <person name="Klenk H.-P."/>
            <person name="Eisen J.A."/>
        </authorList>
    </citation>
    <scope>NUCLEOTIDE SEQUENCE [LARGE SCALE GENOMIC DNA]</scope>
    <source>
        <strain evidence="2">ATCC BAA-1392 / DSM 18658 / VKM B-2454 / MOB10</strain>
    </source>
</reference>
<keyword evidence="1" id="KW-0808">Transferase</keyword>
<dbReference type="STRING" id="886293.Sinac_2919"/>
<proteinExistence type="predicted"/>
<evidence type="ECO:0000313" key="2">
    <source>
        <dbReference type="Proteomes" id="UP000010798"/>
    </source>
</evidence>
<dbReference type="InterPro" id="IPR011009">
    <property type="entry name" value="Kinase-like_dom_sf"/>
</dbReference>
<dbReference type="HOGENOM" id="CLU_389701_0_0_0"/>
<dbReference type="eggNOG" id="COG0515">
    <property type="taxonomic scope" value="Bacteria"/>
</dbReference>